<accession>A0AAN4UBV6</accession>
<reference evidence="2" key="1">
    <citation type="submission" date="2019-08" db="EMBL/GenBank/DDBJ databases">
        <authorList>
            <person name="Ishikawa M."/>
            <person name="Suzuki T."/>
            <person name="Matsutani M."/>
        </authorList>
    </citation>
    <scope>NUCLEOTIDE SEQUENCE</scope>
    <source>
        <strain evidence="2">7C1</strain>
        <strain evidence="1">8C4</strain>
    </source>
</reference>
<gene>
    <name evidence="1" type="ORF">TK11N_14220</name>
    <name evidence="2" type="ORF">TK2N_13950</name>
</gene>
<dbReference type="KEGG" id="tkr:C7K43_11230"/>
<evidence type="ECO:0000313" key="4">
    <source>
        <dbReference type="Proteomes" id="UP000886607"/>
    </source>
</evidence>
<dbReference type="RefSeq" id="WP_124006911.1">
    <property type="nucleotide sequence ID" value="NZ_BKBO01000020.1"/>
</dbReference>
<reference evidence="2" key="2">
    <citation type="journal article" date="2020" name="Int. Dairy J.">
        <title>Lactic acid bacterial diversity in Brie cheese focusing on salt concentration and pH of isolation medium and characterisation of halophilic and alkaliphilic lactic acid bacterial isolates.</title>
        <authorList>
            <person name="Unno R."/>
            <person name="Matsutani M."/>
            <person name="Suzuki T."/>
            <person name="Kodama K."/>
            <person name="Matsushita H."/>
            <person name="Yamasato K."/>
            <person name="Koizumi Y."/>
            <person name="Ishikawa M."/>
        </authorList>
    </citation>
    <scope>NUCLEOTIDE SEQUENCE</scope>
    <source>
        <strain evidence="2">7C1</strain>
        <strain evidence="1">8C4</strain>
    </source>
</reference>
<dbReference type="AlphaFoldDB" id="A0AAN4UBV6"/>
<name>A0AAN4UBV6_9ENTE</name>
<dbReference type="EMBL" id="BKBQ01000019">
    <property type="protein sequence ID" value="GEQ54551.1"/>
    <property type="molecule type" value="Genomic_DNA"/>
</dbReference>
<protein>
    <submittedName>
        <fullName evidence="2">Uncharacterized protein</fullName>
    </submittedName>
</protein>
<evidence type="ECO:0000313" key="1">
    <source>
        <dbReference type="EMBL" id="GEQ49570.1"/>
    </source>
</evidence>
<dbReference type="EMBL" id="BKBO01000020">
    <property type="protein sequence ID" value="GEQ49570.1"/>
    <property type="molecule type" value="Genomic_DNA"/>
</dbReference>
<dbReference type="Proteomes" id="UP000886607">
    <property type="component" value="Unassembled WGS sequence"/>
</dbReference>
<comment type="caution">
    <text evidence="2">The sequence shown here is derived from an EMBL/GenBank/DDBJ whole genome shotgun (WGS) entry which is preliminary data.</text>
</comment>
<evidence type="ECO:0000313" key="3">
    <source>
        <dbReference type="Proteomes" id="UP000886597"/>
    </source>
</evidence>
<dbReference type="Proteomes" id="UP000886597">
    <property type="component" value="Unassembled WGS sequence"/>
</dbReference>
<proteinExistence type="predicted"/>
<dbReference type="GeneID" id="69986520"/>
<organism evidence="2 3">
    <name type="scientific">Tetragenococcus koreensis</name>
    <dbReference type="NCBI Taxonomy" id="290335"/>
    <lineage>
        <taxon>Bacteria</taxon>
        <taxon>Bacillati</taxon>
        <taxon>Bacillota</taxon>
        <taxon>Bacilli</taxon>
        <taxon>Lactobacillales</taxon>
        <taxon>Enterococcaceae</taxon>
        <taxon>Tetragenococcus</taxon>
    </lineage>
</organism>
<sequence length="61" mass="7523">MDKEKQKYYLKKRRNQYKSMKKVKDEERNIKTLSEKEKTDNVLGIYSPKSERWIKKNKSII</sequence>
<keyword evidence="4" id="KW-1185">Reference proteome</keyword>
<evidence type="ECO:0000313" key="2">
    <source>
        <dbReference type="EMBL" id="GEQ54551.1"/>
    </source>
</evidence>